<gene>
    <name evidence="6" type="ORF">ACFOEX_06260</name>
</gene>
<dbReference type="Gene3D" id="1.10.443.10">
    <property type="entry name" value="Intergrase catalytic core"/>
    <property type="match status" value="1"/>
</dbReference>
<dbReference type="Pfam" id="PF00589">
    <property type="entry name" value="Phage_integrase"/>
    <property type="match status" value="1"/>
</dbReference>
<dbReference type="Gene3D" id="1.10.150.130">
    <property type="match status" value="1"/>
</dbReference>
<comment type="caution">
    <text evidence="6">The sequence shown here is derived from an EMBL/GenBank/DDBJ whole genome shotgun (WGS) entry which is preliminary data.</text>
</comment>
<evidence type="ECO:0000256" key="3">
    <source>
        <dbReference type="ARBA" id="ARBA00023125"/>
    </source>
</evidence>
<reference evidence="7" key="1">
    <citation type="journal article" date="2019" name="Int. J. Syst. Evol. Microbiol.">
        <title>The Global Catalogue of Microorganisms (GCM) 10K type strain sequencing project: providing services to taxonomists for standard genome sequencing and annotation.</title>
        <authorList>
            <consortium name="The Broad Institute Genomics Platform"/>
            <consortium name="The Broad Institute Genome Sequencing Center for Infectious Disease"/>
            <person name="Wu L."/>
            <person name="Ma J."/>
        </authorList>
    </citation>
    <scope>NUCLEOTIDE SEQUENCE [LARGE SCALE GENOMIC DNA]</scope>
    <source>
        <strain evidence="7">CCM 7941</strain>
    </source>
</reference>
<evidence type="ECO:0000256" key="4">
    <source>
        <dbReference type="ARBA" id="ARBA00023172"/>
    </source>
</evidence>
<evidence type="ECO:0000259" key="5">
    <source>
        <dbReference type="PROSITE" id="PS51898"/>
    </source>
</evidence>
<evidence type="ECO:0000256" key="1">
    <source>
        <dbReference type="ARBA" id="ARBA00008857"/>
    </source>
</evidence>
<dbReference type="InterPro" id="IPR010998">
    <property type="entry name" value="Integrase_recombinase_N"/>
</dbReference>
<proteinExistence type="inferred from homology"/>
<dbReference type="InterPro" id="IPR025166">
    <property type="entry name" value="Integrase_DNA_bind_dom"/>
</dbReference>
<keyword evidence="2" id="KW-0229">DNA integration</keyword>
<dbReference type="InterPro" id="IPR053876">
    <property type="entry name" value="Phage_int_M"/>
</dbReference>
<dbReference type="Proteomes" id="UP001595536">
    <property type="component" value="Unassembled WGS sequence"/>
</dbReference>
<comment type="similarity">
    <text evidence="1">Belongs to the 'phage' integrase family.</text>
</comment>
<dbReference type="PROSITE" id="PS51898">
    <property type="entry name" value="TYR_RECOMBINASE"/>
    <property type="match status" value="1"/>
</dbReference>
<dbReference type="InterPro" id="IPR013762">
    <property type="entry name" value="Integrase-like_cat_sf"/>
</dbReference>
<dbReference type="InterPro" id="IPR002104">
    <property type="entry name" value="Integrase_catalytic"/>
</dbReference>
<dbReference type="EMBL" id="JBHRUV010000028">
    <property type="protein sequence ID" value="MFC3265953.1"/>
    <property type="molecule type" value="Genomic_DNA"/>
</dbReference>
<protein>
    <submittedName>
        <fullName evidence="6">Tyrosine-type recombinase/integrase</fullName>
    </submittedName>
</protein>
<dbReference type="InterPro" id="IPR050808">
    <property type="entry name" value="Phage_Integrase"/>
</dbReference>
<sequence>MARALNKLTARTVATLKTPGRHSDGGGLYLSISPDGSRRRWVFMFRFEGKQKELGLGSAADVSLAEAREKRRQARALVEQGINPIRAGQEKTRAAPPSGPSFGEYAAAYVDRHSPSWRNARHIDQWRSTLSIRKDDGGAWIDGGYCKAIRDRPLADITREDIVAILQPYWLEKHETMSRLRGRIETILAAATADRHRSGENPALLSGLRHLLPRPPKIAAARHFAAMPYADVPAFVQRLRLVRGMGALALEFLILTAARSGEARGATWREIDLEARLWTIPASRMKAGVQHQVPLTGRALGILQLVRQLQPPGDTGDAFVFPGQNRGRPLSDMSLTAVMRRLVGGRFTVHGFRSSFRDWAGDCTPFPREVCEAALAHQTGNAVERAYRRGSALEKRRELMEVWAKWCERP</sequence>
<evidence type="ECO:0000313" key="7">
    <source>
        <dbReference type="Proteomes" id="UP001595536"/>
    </source>
</evidence>
<dbReference type="InterPro" id="IPR038488">
    <property type="entry name" value="Integrase_DNA-bd_sf"/>
</dbReference>
<feature type="domain" description="Tyr recombinase" evidence="5">
    <location>
        <begin position="222"/>
        <end position="400"/>
    </location>
</feature>
<organism evidence="6 7">
    <name type="scientific">Camelimonas abortus</name>
    <dbReference type="NCBI Taxonomy" id="1017184"/>
    <lineage>
        <taxon>Bacteria</taxon>
        <taxon>Pseudomonadati</taxon>
        <taxon>Pseudomonadota</taxon>
        <taxon>Alphaproteobacteria</taxon>
        <taxon>Hyphomicrobiales</taxon>
        <taxon>Chelatococcaceae</taxon>
        <taxon>Camelimonas</taxon>
    </lineage>
</organism>
<dbReference type="Gene3D" id="3.30.160.390">
    <property type="entry name" value="Integrase, DNA-binding domain"/>
    <property type="match status" value="1"/>
</dbReference>
<dbReference type="SUPFAM" id="SSF56349">
    <property type="entry name" value="DNA breaking-rejoining enzymes"/>
    <property type="match status" value="1"/>
</dbReference>
<dbReference type="PANTHER" id="PTHR30629:SF2">
    <property type="entry name" value="PROPHAGE INTEGRASE INTS-RELATED"/>
    <property type="match status" value="1"/>
</dbReference>
<keyword evidence="4" id="KW-0233">DNA recombination</keyword>
<evidence type="ECO:0000256" key="2">
    <source>
        <dbReference type="ARBA" id="ARBA00022908"/>
    </source>
</evidence>
<dbReference type="Pfam" id="PF22022">
    <property type="entry name" value="Phage_int_M"/>
    <property type="match status" value="1"/>
</dbReference>
<keyword evidence="3" id="KW-0238">DNA-binding</keyword>
<accession>A0ABV7LFM8</accession>
<dbReference type="PANTHER" id="PTHR30629">
    <property type="entry name" value="PROPHAGE INTEGRASE"/>
    <property type="match status" value="1"/>
</dbReference>
<dbReference type="InterPro" id="IPR011010">
    <property type="entry name" value="DNA_brk_join_enz"/>
</dbReference>
<keyword evidence="7" id="KW-1185">Reference proteome</keyword>
<dbReference type="RefSeq" id="WP_376829294.1">
    <property type="nucleotide sequence ID" value="NZ_JBHLWR010000006.1"/>
</dbReference>
<dbReference type="CDD" id="cd00801">
    <property type="entry name" value="INT_P4_C"/>
    <property type="match status" value="1"/>
</dbReference>
<evidence type="ECO:0000313" key="6">
    <source>
        <dbReference type="EMBL" id="MFC3265953.1"/>
    </source>
</evidence>
<name>A0ABV7LFM8_9HYPH</name>
<dbReference type="Pfam" id="PF13356">
    <property type="entry name" value="Arm-DNA-bind_3"/>
    <property type="match status" value="1"/>
</dbReference>